<evidence type="ECO:0000313" key="2">
    <source>
        <dbReference type="EMBL" id="SQI29494.1"/>
    </source>
</evidence>
<protein>
    <submittedName>
        <fullName evidence="2">Uncharacterized protein</fullName>
    </submittedName>
</protein>
<feature type="transmembrane region" description="Helical" evidence="1">
    <location>
        <begin position="117"/>
        <end position="138"/>
    </location>
</feature>
<keyword evidence="1" id="KW-0472">Membrane</keyword>
<evidence type="ECO:0000256" key="1">
    <source>
        <dbReference type="SAM" id="Phobius"/>
    </source>
</evidence>
<feature type="transmembrane region" description="Helical" evidence="1">
    <location>
        <begin position="68"/>
        <end position="89"/>
    </location>
</feature>
<name>A0A2X4WZA2_9NOCA</name>
<dbReference type="Proteomes" id="UP000249091">
    <property type="component" value="Chromosome 1"/>
</dbReference>
<dbReference type="RefSeq" id="WP_145983616.1">
    <property type="nucleotide sequence ID" value="NZ_LS483468.1"/>
</dbReference>
<keyword evidence="3" id="KW-1185">Reference proteome</keyword>
<gene>
    <name evidence="2" type="ORF">NCTC10994_01049</name>
</gene>
<dbReference type="STRING" id="1219011.GCA_001895045_00767"/>
<dbReference type="EMBL" id="LS483468">
    <property type="protein sequence ID" value="SQI29494.1"/>
    <property type="molecule type" value="Genomic_DNA"/>
</dbReference>
<dbReference type="KEGG" id="rcr:NCTC10994_01049"/>
<keyword evidence="1" id="KW-0812">Transmembrane</keyword>
<keyword evidence="1" id="KW-1133">Transmembrane helix</keyword>
<sequence>MAIEEAPLDADGSGRQRVYGTLRIYGLFLVGNALMIFTSAALVSVLWQESANPDRYRFGPGPSFIADSLGAAIAFGILTGLFPISLVLMHSPRTRRSDILVGTDGGIPALLLRRSRLLFNLSMFVALPAVTAMVVFLVKAAESGPSRYTADKDFDLGTWALVLLVTCGYQAGVGVLILLGRIRPGYIAVRHDGIHLRGYALDAWIPWDSLSITQADTHWKSLIVWLRPGHRAVLSSRVPRLWRRVDNTVTQLRSPTNGEAVVVFVDRRPFRIAPEIIDAAVEHYMENPEARRELRDPEAIARTVEVLRSNATTVWWRSQRRPVPLPRLGASHGEVPRI</sequence>
<accession>A0A2X4WZA2</accession>
<dbReference type="AlphaFoldDB" id="A0A2X4WZA2"/>
<organism evidence="2 3">
    <name type="scientific">Rhodococcus coprophilus</name>
    <dbReference type="NCBI Taxonomy" id="38310"/>
    <lineage>
        <taxon>Bacteria</taxon>
        <taxon>Bacillati</taxon>
        <taxon>Actinomycetota</taxon>
        <taxon>Actinomycetes</taxon>
        <taxon>Mycobacteriales</taxon>
        <taxon>Nocardiaceae</taxon>
        <taxon>Rhodococcus</taxon>
    </lineage>
</organism>
<reference evidence="2 3" key="1">
    <citation type="submission" date="2018-06" db="EMBL/GenBank/DDBJ databases">
        <authorList>
            <consortium name="Pathogen Informatics"/>
            <person name="Doyle S."/>
        </authorList>
    </citation>
    <scope>NUCLEOTIDE SEQUENCE [LARGE SCALE GENOMIC DNA]</scope>
    <source>
        <strain evidence="2 3">NCTC10994</strain>
    </source>
</reference>
<feature type="transmembrane region" description="Helical" evidence="1">
    <location>
        <begin position="24"/>
        <end position="48"/>
    </location>
</feature>
<proteinExistence type="predicted"/>
<evidence type="ECO:0000313" key="3">
    <source>
        <dbReference type="Proteomes" id="UP000249091"/>
    </source>
</evidence>
<feature type="transmembrane region" description="Helical" evidence="1">
    <location>
        <begin position="158"/>
        <end position="180"/>
    </location>
</feature>